<sequence>MKSLVRNSVMLFAMFTLTVATALANDPYLRLEKTGDKVITFAISKISSPVYVSFKDAEGSVVYSDTYKLDKPTLKKYSFEEMAEGDYYLEVETDVKVEKYLIVVDSKGAELYEAYDKVYHKPVAIAKSNRKVFVSKLNLSKDDLKISVYDEQGHWLCTEVVKGDNKEHTIGKRFNMTKVEKGEYTFFLTTDGKTYVETINL</sequence>
<dbReference type="EMBL" id="CP094358">
    <property type="protein sequence ID" value="UOB16933.1"/>
    <property type="molecule type" value="Genomic_DNA"/>
</dbReference>
<keyword evidence="3" id="KW-1185">Reference proteome</keyword>
<evidence type="ECO:0008006" key="4">
    <source>
        <dbReference type="Google" id="ProtNLM"/>
    </source>
</evidence>
<evidence type="ECO:0000313" key="3">
    <source>
        <dbReference type="Proteomes" id="UP000831290"/>
    </source>
</evidence>
<dbReference type="KEGG" id="fbm:MQE35_14485"/>
<gene>
    <name evidence="2" type="ORF">MQE35_14485</name>
</gene>
<proteinExistence type="predicted"/>
<dbReference type="AlphaFoldDB" id="A0A9E6ZS99"/>
<evidence type="ECO:0000313" key="2">
    <source>
        <dbReference type="EMBL" id="UOB16933.1"/>
    </source>
</evidence>
<evidence type="ECO:0000256" key="1">
    <source>
        <dbReference type="SAM" id="SignalP"/>
    </source>
</evidence>
<dbReference type="Proteomes" id="UP000831290">
    <property type="component" value="Chromosome"/>
</dbReference>
<feature type="signal peptide" evidence="1">
    <location>
        <begin position="1"/>
        <end position="24"/>
    </location>
</feature>
<keyword evidence="1" id="KW-0732">Signal</keyword>
<dbReference type="RefSeq" id="WP_255842188.1">
    <property type="nucleotide sequence ID" value="NZ_CP094358.1"/>
</dbReference>
<reference evidence="2" key="1">
    <citation type="submission" date="2022-03" db="EMBL/GenBank/DDBJ databases">
        <title>Description of Abyssus ytuae gen. nov., sp. nov., a novel member of the family Flavobacteriaceae isolated from the sediment of Mariana Trench.</title>
        <authorList>
            <person name="Zhang J."/>
            <person name="Xu X."/>
        </authorList>
    </citation>
    <scope>NUCLEOTIDE SEQUENCE</scope>
    <source>
        <strain evidence="2">MT3330</strain>
    </source>
</reference>
<protein>
    <recommendedName>
        <fullName evidence="4">Por secretion system C-terminal sorting domain-containing protein</fullName>
    </recommendedName>
</protein>
<name>A0A9E6ZS99_9FLAO</name>
<organism evidence="2 3">
    <name type="scientific">Abyssalbus ytuae</name>
    <dbReference type="NCBI Taxonomy" id="2926907"/>
    <lineage>
        <taxon>Bacteria</taxon>
        <taxon>Pseudomonadati</taxon>
        <taxon>Bacteroidota</taxon>
        <taxon>Flavobacteriia</taxon>
        <taxon>Flavobacteriales</taxon>
        <taxon>Flavobacteriaceae</taxon>
        <taxon>Abyssalbus</taxon>
    </lineage>
</organism>
<accession>A0A9E6ZS99</accession>
<feature type="chain" id="PRO_5038847742" description="Por secretion system C-terminal sorting domain-containing protein" evidence="1">
    <location>
        <begin position="25"/>
        <end position="201"/>
    </location>
</feature>